<dbReference type="InterPro" id="IPR051786">
    <property type="entry name" value="ASN_synthetase/amidase"/>
</dbReference>
<dbReference type="PANTHER" id="PTHR43284">
    <property type="entry name" value="ASPARAGINE SYNTHETASE (GLUTAMINE-HYDROLYZING)"/>
    <property type="match status" value="1"/>
</dbReference>
<dbReference type="GO" id="GO:0006529">
    <property type="term" value="P:asparagine biosynthetic process"/>
    <property type="evidence" value="ECO:0007669"/>
    <property type="project" value="UniProtKB-KW"/>
</dbReference>
<comment type="caution">
    <text evidence="12">The sequence shown here is derived from an EMBL/GenBank/DDBJ whole genome shotgun (WGS) entry which is preliminary data.</text>
</comment>
<dbReference type="Pfam" id="PF00733">
    <property type="entry name" value="Asn_synthase"/>
    <property type="match status" value="1"/>
</dbReference>
<dbReference type="EMBL" id="BPQJ01000010">
    <property type="protein sequence ID" value="GJD62482.1"/>
    <property type="molecule type" value="Genomic_DNA"/>
</dbReference>
<evidence type="ECO:0000256" key="1">
    <source>
        <dbReference type="ARBA" id="ARBA00005187"/>
    </source>
</evidence>
<evidence type="ECO:0000256" key="2">
    <source>
        <dbReference type="ARBA" id="ARBA00005752"/>
    </source>
</evidence>
<comment type="pathway">
    <text evidence="1">Amino-acid biosynthesis; L-asparagine biosynthesis; L-asparagine from L-aspartate (L-Gln route): step 1/1.</text>
</comment>
<dbReference type="PIRSF" id="PIRSF001589">
    <property type="entry name" value="Asn_synthetase_glu-h"/>
    <property type="match status" value="1"/>
</dbReference>
<dbReference type="InterPro" id="IPR014729">
    <property type="entry name" value="Rossmann-like_a/b/a_fold"/>
</dbReference>
<dbReference type="PANTHER" id="PTHR43284:SF1">
    <property type="entry name" value="ASPARAGINE SYNTHETASE"/>
    <property type="match status" value="1"/>
</dbReference>
<evidence type="ECO:0000256" key="8">
    <source>
        <dbReference type="PIRSR" id="PIRSR001589-1"/>
    </source>
</evidence>
<keyword evidence="8" id="KW-0028">Amino-acid biosynthesis</keyword>
<dbReference type="GO" id="GO:0005524">
    <property type="term" value="F:ATP binding"/>
    <property type="evidence" value="ECO:0007669"/>
    <property type="project" value="UniProtKB-KW"/>
</dbReference>
<evidence type="ECO:0000313" key="12">
    <source>
        <dbReference type="EMBL" id="GJD62482.1"/>
    </source>
</evidence>
<dbReference type="SUPFAM" id="SSF56235">
    <property type="entry name" value="N-terminal nucleophile aminohydrolases (Ntn hydrolases)"/>
    <property type="match status" value="1"/>
</dbReference>
<dbReference type="GO" id="GO:0004066">
    <property type="term" value="F:asparagine synthase (glutamine-hydrolyzing) activity"/>
    <property type="evidence" value="ECO:0007669"/>
    <property type="project" value="UniProtKB-EC"/>
</dbReference>
<evidence type="ECO:0000256" key="4">
    <source>
        <dbReference type="ARBA" id="ARBA00022741"/>
    </source>
</evidence>
<evidence type="ECO:0000256" key="9">
    <source>
        <dbReference type="PIRSR" id="PIRSR001589-2"/>
    </source>
</evidence>
<reference evidence="12" key="2">
    <citation type="submission" date="2021-08" db="EMBL/GenBank/DDBJ databases">
        <authorList>
            <person name="Tani A."/>
            <person name="Ola A."/>
            <person name="Ogura Y."/>
            <person name="Katsura K."/>
            <person name="Hayashi T."/>
        </authorList>
    </citation>
    <scope>NUCLEOTIDE SEQUENCE</scope>
    <source>
        <strain evidence="12">JCM 32048</strain>
    </source>
</reference>
<keyword evidence="13" id="KW-1185">Reference proteome</keyword>
<keyword evidence="5 9" id="KW-0067">ATP-binding</keyword>
<feature type="active site" description="For GATase activity" evidence="8">
    <location>
        <position position="2"/>
    </location>
</feature>
<feature type="binding site" evidence="9">
    <location>
        <position position="297"/>
    </location>
    <ligand>
        <name>ATP</name>
        <dbReference type="ChEBI" id="CHEBI:30616"/>
    </ligand>
</feature>
<dbReference type="AlphaFoldDB" id="A0AA37M4J7"/>
<evidence type="ECO:0000313" key="13">
    <source>
        <dbReference type="Proteomes" id="UP001055286"/>
    </source>
</evidence>
<dbReference type="GO" id="GO:0005829">
    <property type="term" value="C:cytosol"/>
    <property type="evidence" value="ECO:0007669"/>
    <property type="project" value="TreeGrafter"/>
</dbReference>
<sequence length="625" mass="69220">MCGIVGLLDRTGACPDPALIRRMAESVRHRGPDDDGFFVEDGIALGFRRLSIVDLAHGQQPMFAGDGRVVAVCNGEIYNFREIRADLEAAGHRFVTQCDTEVVPALLLAHGPDFPRRINGQFAFAAYDRTTRRLVLGRDQVGIAPLFYAEIGGVLLFASEIRALLCHPGLSRAVDLTALDQILTFPGLVSPRTILAGVRSLPPGHVLIADPGRPVRVEPYWDLDFPRVEEIAPETASCRRLEDYVDELDAALRQAVHRRLQADVPVAAYLSGGLDSSLIAAIAADLEPGTARHTFSITFPDRAIDEREPQRLMARRLGTIHHEREIDPARLGAGLDRIVHCAEAPLRESYNVCSLALSGMVREQGLKVVLTGEGADELFGGYVGYRLDLERAADDGSSDLGALIEAELRGRLWGDPGFLYEKSYSESREIRRDLYAPALAEAFGDFDCLEQPLVDRSRIEGRHPFHIRSYLDFKLRMADHLLADHGDRVSFANSVEARYPFLDLDVIDVARRIPPHLMVQQGQEKFVLKELARRYLPAAIVERRKFSFVAQSSATLLRAGLPRVADLLDEGRVAADGYFNPEAVAHLKARSLAGAEVNQTFEDDVLMVVLTFGILREHFDLPRLS</sequence>
<dbReference type="PROSITE" id="PS51278">
    <property type="entry name" value="GATASE_TYPE_2"/>
    <property type="match status" value="1"/>
</dbReference>
<feature type="site" description="Important for beta-aspartyl-AMP intermediate formation" evidence="10">
    <location>
        <position position="373"/>
    </location>
</feature>
<evidence type="ECO:0000256" key="6">
    <source>
        <dbReference type="ARBA" id="ARBA00022962"/>
    </source>
</evidence>
<dbReference type="CDD" id="cd01991">
    <property type="entry name" value="Asn_synthase_B_C"/>
    <property type="match status" value="1"/>
</dbReference>
<feature type="domain" description="Glutamine amidotransferase type-2" evidence="11">
    <location>
        <begin position="2"/>
        <end position="212"/>
    </location>
</feature>
<gene>
    <name evidence="12" type="primary">asnB</name>
    <name evidence="12" type="ORF">MPEAHAMD_2635</name>
</gene>
<keyword evidence="6 8" id="KW-0315">Glutamine amidotransferase</keyword>
<dbReference type="InterPro" id="IPR017932">
    <property type="entry name" value="GATase_2_dom"/>
</dbReference>
<comment type="catalytic activity">
    <reaction evidence="7">
        <text>L-aspartate + L-glutamine + ATP + H2O = L-asparagine + L-glutamate + AMP + diphosphate + H(+)</text>
        <dbReference type="Rhea" id="RHEA:12228"/>
        <dbReference type="ChEBI" id="CHEBI:15377"/>
        <dbReference type="ChEBI" id="CHEBI:15378"/>
        <dbReference type="ChEBI" id="CHEBI:29985"/>
        <dbReference type="ChEBI" id="CHEBI:29991"/>
        <dbReference type="ChEBI" id="CHEBI:30616"/>
        <dbReference type="ChEBI" id="CHEBI:33019"/>
        <dbReference type="ChEBI" id="CHEBI:58048"/>
        <dbReference type="ChEBI" id="CHEBI:58359"/>
        <dbReference type="ChEBI" id="CHEBI:456215"/>
        <dbReference type="EC" id="6.3.5.4"/>
    </reaction>
</comment>
<dbReference type="InterPro" id="IPR001962">
    <property type="entry name" value="Asn_synthase"/>
</dbReference>
<name>A0AA37M4J7_9HYPH</name>
<evidence type="ECO:0000256" key="10">
    <source>
        <dbReference type="PIRSR" id="PIRSR001589-3"/>
    </source>
</evidence>
<keyword evidence="8" id="KW-0061">Asparagine biosynthesis</keyword>
<organism evidence="12 13">
    <name type="scientific">Methylobacterium frigidaeris</name>
    <dbReference type="NCBI Taxonomy" id="2038277"/>
    <lineage>
        <taxon>Bacteria</taxon>
        <taxon>Pseudomonadati</taxon>
        <taxon>Pseudomonadota</taxon>
        <taxon>Alphaproteobacteria</taxon>
        <taxon>Hyphomicrobiales</taxon>
        <taxon>Methylobacteriaceae</taxon>
        <taxon>Methylobacterium</taxon>
    </lineage>
</organism>
<evidence type="ECO:0000256" key="3">
    <source>
        <dbReference type="ARBA" id="ARBA00012737"/>
    </source>
</evidence>
<dbReference type="Pfam" id="PF13537">
    <property type="entry name" value="GATase_7"/>
    <property type="match status" value="1"/>
</dbReference>
<dbReference type="InterPro" id="IPR006426">
    <property type="entry name" value="Asn_synth_AEB"/>
</dbReference>
<proteinExistence type="inferred from homology"/>
<evidence type="ECO:0000256" key="5">
    <source>
        <dbReference type="ARBA" id="ARBA00022840"/>
    </source>
</evidence>
<dbReference type="Proteomes" id="UP001055286">
    <property type="component" value="Unassembled WGS sequence"/>
</dbReference>
<dbReference type="CDD" id="cd00712">
    <property type="entry name" value="AsnB"/>
    <property type="match status" value="1"/>
</dbReference>
<dbReference type="InterPro" id="IPR029055">
    <property type="entry name" value="Ntn_hydrolases_N"/>
</dbReference>
<dbReference type="NCBIfam" id="TIGR01536">
    <property type="entry name" value="asn_synth_AEB"/>
    <property type="match status" value="1"/>
</dbReference>
<dbReference type="InterPro" id="IPR033738">
    <property type="entry name" value="AsnB_N"/>
</dbReference>
<dbReference type="RefSeq" id="WP_238191136.1">
    <property type="nucleotide sequence ID" value="NZ_BPQJ01000010.1"/>
</dbReference>
<feature type="binding site" evidence="9">
    <location>
        <position position="99"/>
    </location>
    <ligand>
        <name>L-glutamine</name>
        <dbReference type="ChEBI" id="CHEBI:58359"/>
    </ligand>
</feature>
<protein>
    <recommendedName>
        <fullName evidence="3">asparagine synthase (glutamine-hydrolyzing)</fullName>
        <ecNumber evidence="3">6.3.5.4</ecNumber>
    </recommendedName>
</protein>
<dbReference type="Gene3D" id="3.60.20.10">
    <property type="entry name" value="Glutamine Phosphoribosylpyrophosphate, subunit 1, domain 1"/>
    <property type="match status" value="1"/>
</dbReference>
<dbReference type="EC" id="6.3.5.4" evidence="3"/>
<comment type="similarity">
    <text evidence="2">Belongs to the asparagine synthetase family.</text>
</comment>
<reference evidence="12" key="1">
    <citation type="journal article" date="2016" name="Front. Microbiol.">
        <title>Genome Sequence of the Piezophilic, Mesophilic Sulfate-Reducing Bacterium Desulfovibrio indicus J2T.</title>
        <authorList>
            <person name="Cao J."/>
            <person name="Maignien L."/>
            <person name="Shao Z."/>
            <person name="Alain K."/>
            <person name="Jebbar M."/>
        </authorList>
    </citation>
    <scope>NUCLEOTIDE SEQUENCE</scope>
    <source>
        <strain evidence="12">JCM 32048</strain>
    </source>
</reference>
<keyword evidence="4 9" id="KW-0547">Nucleotide-binding</keyword>
<accession>A0AA37M4J7</accession>
<dbReference type="SUPFAM" id="SSF52402">
    <property type="entry name" value="Adenine nucleotide alpha hydrolases-like"/>
    <property type="match status" value="1"/>
</dbReference>
<evidence type="ECO:0000259" key="11">
    <source>
        <dbReference type="PROSITE" id="PS51278"/>
    </source>
</evidence>
<dbReference type="Gene3D" id="3.40.50.620">
    <property type="entry name" value="HUPs"/>
    <property type="match status" value="1"/>
</dbReference>
<evidence type="ECO:0000256" key="7">
    <source>
        <dbReference type="ARBA" id="ARBA00048741"/>
    </source>
</evidence>